<dbReference type="EMBL" id="CM000913">
    <property type="protein sequence ID" value="EFG07532.1"/>
    <property type="molecule type" value="Genomic_DNA"/>
</dbReference>
<organism evidence="1 2">
    <name type="scientific">Streptomyces clavuligerus</name>
    <dbReference type="NCBI Taxonomy" id="1901"/>
    <lineage>
        <taxon>Bacteria</taxon>
        <taxon>Bacillati</taxon>
        <taxon>Actinomycetota</taxon>
        <taxon>Actinomycetes</taxon>
        <taxon>Kitasatosporales</taxon>
        <taxon>Streptomycetaceae</taxon>
        <taxon>Streptomyces</taxon>
    </lineage>
</organism>
<evidence type="ECO:0000313" key="1">
    <source>
        <dbReference type="EMBL" id="EFG07532.1"/>
    </source>
</evidence>
<dbReference type="STRING" id="1901.BB341_16160"/>
<gene>
    <name evidence="1" type="ORF">SCLAV_2459</name>
</gene>
<dbReference type="AlphaFoldDB" id="B5GPG3"/>
<dbReference type="OrthoDB" id="4269286at2"/>
<sequence>MNDLFLRPCPITTSLPGAIRDLNAVCREAGLPLSVNPSTEDPARRVDLGTIDEDIVLQLTDLLRRSMKRAYETRDRMRRALAAHGLDAPDLGLADGEIVLGNLTVAAADRLAQLLGAPPRPPRPDRDLDDWPEAQKTVARLQGAFREATGGGFLDLLFLSDCLRCGGEPVVSTGPIPLKSARRLVSALEFGGDR</sequence>
<dbReference type="eggNOG" id="ENOG5031U87">
    <property type="taxonomic scope" value="Bacteria"/>
</dbReference>
<name>B5GPG3_STRCL</name>
<accession>B5GPG3</accession>
<keyword evidence="2" id="KW-1185">Reference proteome</keyword>
<protein>
    <submittedName>
        <fullName evidence="1">Uncharacterized protein</fullName>
    </submittedName>
</protein>
<evidence type="ECO:0000313" key="2">
    <source>
        <dbReference type="Proteomes" id="UP000002357"/>
    </source>
</evidence>
<dbReference type="KEGG" id="sclf:BB341_16160"/>
<proteinExistence type="predicted"/>
<reference evidence="1 2" key="1">
    <citation type="journal article" date="2010" name="Genome Biol. Evol.">
        <title>The sequence of a 1.8-mb bacterial linear plasmid reveals a rich evolutionary reservoir of secondary metabolic pathways.</title>
        <authorList>
            <person name="Medema M.H."/>
            <person name="Trefzer A."/>
            <person name="Kovalchuk A."/>
            <person name="van den Berg M."/>
            <person name="Mueller U."/>
            <person name="Heijne W."/>
            <person name="Wu L."/>
            <person name="Alam M.T."/>
            <person name="Ronning C.M."/>
            <person name="Nierman W.C."/>
            <person name="Bovenberg R.A.L."/>
            <person name="Breitling R."/>
            <person name="Takano E."/>
        </authorList>
    </citation>
    <scope>NUCLEOTIDE SEQUENCE [LARGE SCALE GENOMIC DNA]</scope>
    <source>
        <strain evidence="2">ATCC 27064 / DSM 738 / JCM 4710 / NBRC 13307 / NCIMB 12785 / NRRL 3585 / VKM Ac-602</strain>
    </source>
</reference>
<dbReference type="Proteomes" id="UP000002357">
    <property type="component" value="Chromosome"/>
</dbReference>